<organism evidence="3 4">
    <name type="scientific">Nocardioides mangrovicus</name>
    <dbReference type="NCBI Taxonomy" id="2478913"/>
    <lineage>
        <taxon>Bacteria</taxon>
        <taxon>Bacillati</taxon>
        <taxon>Actinomycetota</taxon>
        <taxon>Actinomycetes</taxon>
        <taxon>Propionibacteriales</taxon>
        <taxon>Nocardioidaceae</taxon>
        <taxon>Nocardioides</taxon>
    </lineage>
</organism>
<dbReference type="Proteomes" id="UP000281708">
    <property type="component" value="Unassembled WGS sequence"/>
</dbReference>
<dbReference type="Gene3D" id="1.10.10.10">
    <property type="entry name" value="Winged helix-like DNA-binding domain superfamily/Winged helix DNA-binding domain"/>
    <property type="match status" value="1"/>
</dbReference>
<dbReference type="EMBL" id="RDBE01000007">
    <property type="protein sequence ID" value="RLV49325.1"/>
    <property type="molecule type" value="Genomic_DNA"/>
</dbReference>
<dbReference type="OrthoDB" id="3225083at2"/>
<dbReference type="Gene3D" id="3.30.420.40">
    <property type="match status" value="2"/>
</dbReference>
<dbReference type="AlphaFoldDB" id="A0A3L8P205"/>
<reference evidence="3 4" key="1">
    <citation type="submission" date="2018-10" db="EMBL/GenBank/DDBJ databases">
        <title>Marmoricola sp. 4Q3S-7 whole genome shotgun sequence.</title>
        <authorList>
            <person name="Li F."/>
        </authorList>
    </citation>
    <scope>NUCLEOTIDE SEQUENCE [LARGE SCALE GENOMIC DNA]</scope>
    <source>
        <strain evidence="3 4">4Q3S-7</strain>
    </source>
</reference>
<dbReference type="GO" id="GO:0003700">
    <property type="term" value="F:DNA-binding transcription factor activity"/>
    <property type="evidence" value="ECO:0007669"/>
    <property type="project" value="InterPro"/>
</dbReference>
<name>A0A3L8P205_9ACTN</name>
<dbReference type="InterPro" id="IPR049874">
    <property type="entry name" value="ROK_cs"/>
</dbReference>
<dbReference type="SUPFAM" id="SSF46785">
    <property type="entry name" value="Winged helix' DNA-binding domain"/>
    <property type="match status" value="1"/>
</dbReference>
<sequence>MVATSSGAARPDEIRRHNLALMLTHVHRDGALSRAELTQRLGLSRSTVKSLVDDLTQLGLVADVVPSAGQGGSTGVGRPSHVVAPHRGGPFVLAVDIGVEETTFAAVGLGGDVYARQTRATARIQEPGAVVDAVADWVVRSGGDGCDWGDGWLAGVGISVPGTVDATSGRVGIAPNLDWHDVPLGALLADRLPAAVPAAVGNDADLAVLAEHARGSARGSADVVYLMVRVGLGAGIIAAGLPLRGHSGSSGEIGHNQLDPAGPPCHCGKRGCAETFIGDGALLALAGHPGPVSDAAVASVFDQARDGDERALSAIRTVAGHLGHVIGDLVNTLDPERVVVGGSLTGLLDVARPELEAALANATFAVLGRRADLRAGALGDDAALLGAAEAAFASLLADPVGARA</sequence>
<evidence type="ECO:0000313" key="4">
    <source>
        <dbReference type="Proteomes" id="UP000281708"/>
    </source>
</evidence>
<dbReference type="CDD" id="cd24076">
    <property type="entry name" value="ASKHA_ATPase_ROK_BsXylR-like"/>
    <property type="match status" value="1"/>
</dbReference>
<comment type="similarity">
    <text evidence="1">Belongs to the ROK (NagC/XylR) family.</text>
</comment>
<dbReference type="SUPFAM" id="SSF53067">
    <property type="entry name" value="Actin-like ATPase domain"/>
    <property type="match status" value="1"/>
</dbReference>
<dbReference type="PANTHER" id="PTHR18964">
    <property type="entry name" value="ROK (REPRESSOR, ORF, KINASE) FAMILY"/>
    <property type="match status" value="1"/>
</dbReference>
<comment type="caution">
    <text evidence="3">The sequence shown here is derived from an EMBL/GenBank/DDBJ whole genome shotgun (WGS) entry which is preliminary data.</text>
</comment>
<evidence type="ECO:0000313" key="3">
    <source>
        <dbReference type="EMBL" id="RLV49325.1"/>
    </source>
</evidence>
<dbReference type="PANTHER" id="PTHR18964:SF149">
    <property type="entry name" value="BIFUNCTIONAL UDP-N-ACETYLGLUCOSAMINE 2-EPIMERASE_N-ACETYLMANNOSAMINE KINASE"/>
    <property type="match status" value="1"/>
</dbReference>
<dbReference type="RefSeq" id="WP_121806427.1">
    <property type="nucleotide sequence ID" value="NZ_RDBE01000007.1"/>
</dbReference>
<evidence type="ECO:0000259" key="2">
    <source>
        <dbReference type="Pfam" id="PF12802"/>
    </source>
</evidence>
<dbReference type="InterPro" id="IPR000835">
    <property type="entry name" value="HTH_MarR-typ"/>
</dbReference>
<dbReference type="PROSITE" id="PS01125">
    <property type="entry name" value="ROK"/>
    <property type="match status" value="1"/>
</dbReference>
<gene>
    <name evidence="3" type="ORF">D9V37_12355</name>
</gene>
<dbReference type="Pfam" id="PF00480">
    <property type="entry name" value="ROK"/>
    <property type="match status" value="1"/>
</dbReference>
<protein>
    <submittedName>
        <fullName evidence="3">ROK family transcriptional regulator</fullName>
    </submittedName>
</protein>
<dbReference type="InterPro" id="IPR036390">
    <property type="entry name" value="WH_DNA-bd_sf"/>
</dbReference>
<accession>A0A3L8P205</accession>
<dbReference type="InterPro" id="IPR043129">
    <property type="entry name" value="ATPase_NBD"/>
</dbReference>
<proteinExistence type="inferred from homology"/>
<dbReference type="InterPro" id="IPR000600">
    <property type="entry name" value="ROK"/>
</dbReference>
<keyword evidence="4" id="KW-1185">Reference proteome</keyword>
<evidence type="ECO:0000256" key="1">
    <source>
        <dbReference type="ARBA" id="ARBA00006479"/>
    </source>
</evidence>
<dbReference type="Pfam" id="PF12802">
    <property type="entry name" value="MarR_2"/>
    <property type="match status" value="1"/>
</dbReference>
<feature type="domain" description="HTH marR-type" evidence="2">
    <location>
        <begin position="22"/>
        <end position="68"/>
    </location>
</feature>
<dbReference type="InterPro" id="IPR036388">
    <property type="entry name" value="WH-like_DNA-bd_sf"/>
</dbReference>